<dbReference type="EMBL" id="PDUG01000013">
    <property type="protein sequence ID" value="PIC13407.1"/>
    <property type="molecule type" value="Genomic_DNA"/>
</dbReference>
<dbReference type="SMART" id="SM00256">
    <property type="entry name" value="FBOX"/>
    <property type="match status" value="1"/>
</dbReference>
<dbReference type="PANTHER" id="PTHR35366">
    <property type="entry name" value="PROTEIN CBG18620"/>
    <property type="match status" value="1"/>
</dbReference>
<dbReference type="PANTHER" id="PTHR35366:SF3">
    <property type="entry name" value="CW-TYPE DOMAIN-CONTAINING PROTEIN"/>
    <property type="match status" value="1"/>
</dbReference>
<keyword evidence="4" id="KW-1185">Reference proteome</keyword>
<dbReference type="Pfam" id="PF00646">
    <property type="entry name" value="F-box"/>
    <property type="match status" value="1"/>
</dbReference>
<proteinExistence type="predicted"/>
<dbReference type="Proteomes" id="UP000230233">
    <property type="component" value="Unassembled WGS sequence"/>
</dbReference>
<evidence type="ECO:0000259" key="2">
    <source>
        <dbReference type="PROSITE" id="PS50181"/>
    </source>
</evidence>
<feature type="region of interest" description="Disordered" evidence="1">
    <location>
        <begin position="391"/>
        <end position="413"/>
    </location>
</feature>
<gene>
    <name evidence="3" type="ORF">B9Z55_027788</name>
</gene>
<feature type="region of interest" description="Disordered" evidence="1">
    <location>
        <begin position="496"/>
        <end position="520"/>
    </location>
</feature>
<evidence type="ECO:0000313" key="4">
    <source>
        <dbReference type="Proteomes" id="UP000230233"/>
    </source>
</evidence>
<evidence type="ECO:0000256" key="1">
    <source>
        <dbReference type="SAM" id="MobiDB-lite"/>
    </source>
</evidence>
<dbReference type="AlphaFoldDB" id="A0A2G5SEG6"/>
<reference evidence="4" key="1">
    <citation type="submission" date="2017-10" db="EMBL/GenBank/DDBJ databases">
        <title>Rapid genome shrinkage in a self-fertile nematode reveals novel sperm competition proteins.</title>
        <authorList>
            <person name="Yin D."/>
            <person name="Schwarz E.M."/>
            <person name="Thomas C.G."/>
            <person name="Felde R.L."/>
            <person name="Korf I.F."/>
            <person name="Cutter A.D."/>
            <person name="Schartner C.M."/>
            <person name="Ralston E.J."/>
            <person name="Meyer B.J."/>
            <person name="Haag E.S."/>
        </authorList>
    </citation>
    <scope>NUCLEOTIDE SEQUENCE [LARGE SCALE GENOMIC DNA]</scope>
    <source>
        <strain evidence="4">JU1422</strain>
    </source>
</reference>
<dbReference type="OrthoDB" id="5824619at2759"/>
<dbReference type="STRING" id="1611254.A0A2G5SEG6"/>
<sequence>MAEWVDLPEKFKKDVVENLDLMSRFSMRNVSKSDREIVDSVDFYVPRVRYSVKTDGKKCLIMIYSGIEKFWRIEISENWKGNVVVKKTQDTYNLNEALTKEISGTSSILLSSSILKSLLIQESILIGTFELEHDNYDLIPQINVYDPISSVLGAKAGGWDNIFNAKKLLCNWMVHPKIIEFYRTLLFNSNTLEEIAHEGIALEPENMVPVKILENNTKYGNRLNIRRSDFWTAERPDENKHRMIPKFKDSDGYATCRLVSKMHFKLFDDQRFPIKRLNSKVLMKRITVPQNGVVARWNKSECGVWIHMMKMNNESKYHDFFKNETCGLRWLCEKCSDPFDYWYYRNLPRRVIDEAEWIDIAYRSCEKSPLPDEEDLNRNIKKLKDKFVLENESNPKPQKKGAESKSRGFGTSKNSNSFEGTLIGRLDGFSLKKGISPFLRARKSQFSGTSTEHSGKGAIEKVWKKNWNVGSVQFADFEITSRIYLLIEFACRNHQPSSPLGPSSKRQKLTEGEASTPFQPAQLYRKEKYNF</sequence>
<protein>
    <recommendedName>
        <fullName evidence="2">F-box domain-containing protein</fullName>
    </recommendedName>
</protein>
<organism evidence="3 4">
    <name type="scientific">Caenorhabditis nigoni</name>
    <dbReference type="NCBI Taxonomy" id="1611254"/>
    <lineage>
        <taxon>Eukaryota</taxon>
        <taxon>Metazoa</taxon>
        <taxon>Ecdysozoa</taxon>
        <taxon>Nematoda</taxon>
        <taxon>Chromadorea</taxon>
        <taxon>Rhabditida</taxon>
        <taxon>Rhabditina</taxon>
        <taxon>Rhabditomorpha</taxon>
        <taxon>Rhabditoidea</taxon>
        <taxon>Rhabditidae</taxon>
        <taxon>Peloderinae</taxon>
        <taxon>Caenorhabditis</taxon>
    </lineage>
</organism>
<evidence type="ECO:0000313" key="3">
    <source>
        <dbReference type="EMBL" id="PIC13407.1"/>
    </source>
</evidence>
<name>A0A2G5SEG6_9PELO</name>
<dbReference type="CDD" id="cd22150">
    <property type="entry name" value="F-box_CeFBXA-like"/>
    <property type="match status" value="1"/>
</dbReference>
<dbReference type="InterPro" id="IPR001810">
    <property type="entry name" value="F-box_dom"/>
</dbReference>
<accession>A0A2G5SEG6</accession>
<dbReference type="PROSITE" id="PS50181">
    <property type="entry name" value="FBOX"/>
    <property type="match status" value="1"/>
</dbReference>
<feature type="domain" description="F-box" evidence="2">
    <location>
        <begin position="1"/>
        <end position="47"/>
    </location>
</feature>
<comment type="caution">
    <text evidence="3">The sequence shown here is derived from an EMBL/GenBank/DDBJ whole genome shotgun (WGS) entry which is preliminary data.</text>
</comment>